<dbReference type="Proteomes" id="UP000290365">
    <property type="component" value="Chromosome"/>
</dbReference>
<organism evidence="1 2">
    <name type="scientific">Ktedonosporobacter rubrisoli</name>
    <dbReference type="NCBI Taxonomy" id="2509675"/>
    <lineage>
        <taxon>Bacteria</taxon>
        <taxon>Bacillati</taxon>
        <taxon>Chloroflexota</taxon>
        <taxon>Ktedonobacteria</taxon>
        <taxon>Ktedonobacterales</taxon>
        <taxon>Ktedonosporobacteraceae</taxon>
        <taxon>Ktedonosporobacter</taxon>
    </lineage>
</organism>
<name>A0A4P6JN89_KTERU</name>
<dbReference type="KEGG" id="kbs:EPA93_11085"/>
<sequence>MLETAELTESTWQSDEQNDFELDIRIETEPMVQAQLIPDQGLSWRTCPSVCITCHPGFCY</sequence>
<accession>A0A4P6JN89</accession>
<gene>
    <name evidence="1" type="ORF">EPA93_11085</name>
</gene>
<evidence type="ECO:0000313" key="1">
    <source>
        <dbReference type="EMBL" id="QBD76522.1"/>
    </source>
</evidence>
<evidence type="ECO:0000313" key="2">
    <source>
        <dbReference type="Proteomes" id="UP000290365"/>
    </source>
</evidence>
<protein>
    <submittedName>
        <fullName evidence="1">Uncharacterized protein</fullName>
    </submittedName>
</protein>
<dbReference type="EMBL" id="CP035758">
    <property type="protein sequence ID" value="QBD76522.1"/>
    <property type="molecule type" value="Genomic_DNA"/>
</dbReference>
<reference evidence="1 2" key="1">
    <citation type="submission" date="2019-01" db="EMBL/GenBank/DDBJ databases">
        <title>Ktedonosporobacter rubrisoli SCAWS-G2.</title>
        <authorList>
            <person name="Huang Y."/>
            <person name="Yan B."/>
        </authorList>
    </citation>
    <scope>NUCLEOTIDE SEQUENCE [LARGE SCALE GENOMIC DNA]</scope>
    <source>
        <strain evidence="1 2">SCAWS-G2</strain>
    </source>
</reference>
<proteinExistence type="predicted"/>
<keyword evidence="2" id="KW-1185">Reference proteome</keyword>
<dbReference type="AlphaFoldDB" id="A0A4P6JN89"/>